<evidence type="ECO:0000313" key="2">
    <source>
        <dbReference type="Proteomes" id="UP000886476"/>
    </source>
</evidence>
<dbReference type="RefSeq" id="WP_172111580.1">
    <property type="nucleotide sequence ID" value="NZ_JABFDN010000004.1"/>
</dbReference>
<protein>
    <submittedName>
        <fullName evidence="1">DUF2256 domain-containing protein</fullName>
    </submittedName>
</protein>
<dbReference type="PANTHER" id="PTHR37463">
    <property type="entry name" value="GSL3115 PROTEIN"/>
    <property type="match status" value="1"/>
</dbReference>
<evidence type="ECO:0000313" key="1">
    <source>
        <dbReference type="EMBL" id="NPU66514.1"/>
    </source>
</evidence>
<dbReference type="Pfam" id="PF10013">
    <property type="entry name" value="DUF2256"/>
    <property type="match status" value="1"/>
</dbReference>
<proteinExistence type="predicted"/>
<dbReference type="Proteomes" id="UP000886476">
    <property type="component" value="Unassembled WGS sequence"/>
</dbReference>
<keyword evidence="2" id="KW-1185">Reference proteome</keyword>
<dbReference type="InterPro" id="IPR017136">
    <property type="entry name" value="UCP037205"/>
</dbReference>
<organism evidence="1 2">
    <name type="scientific">Bradyrhizobium aeschynomenes</name>
    <dbReference type="NCBI Taxonomy" id="2734909"/>
    <lineage>
        <taxon>Bacteria</taxon>
        <taxon>Pseudomonadati</taxon>
        <taxon>Pseudomonadota</taxon>
        <taxon>Alphaproteobacteria</taxon>
        <taxon>Hyphomicrobiales</taxon>
        <taxon>Nitrobacteraceae</taxon>
        <taxon>Bradyrhizobium</taxon>
    </lineage>
</organism>
<dbReference type="PANTHER" id="PTHR37463:SF1">
    <property type="entry name" value="DUF2256 DOMAIN-CONTAINING PROTEIN"/>
    <property type="match status" value="1"/>
</dbReference>
<gene>
    <name evidence="1" type="ORF">HL667_16035</name>
</gene>
<reference evidence="1" key="1">
    <citation type="submission" date="2020-05" db="EMBL/GenBank/DDBJ databases">
        <title>Nod-independent and nitrogen-fixing Bradyrhizobium aeschynomene sp. nov. isolated from nodules of Aeschynomene indica.</title>
        <authorList>
            <person name="Zhang Z."/>
        </authorList>
    </citation>
    <scope>NUCLEOTIDE SEQUENCE</scope>
    <source>
        <strain evidence="1">83012</strain>
    </source>
</reference>
<accession>A0ABX2CE59</accession>
<dbReference type="EMBL" id="JABFDN010000004">
    <property type="protein sequence ID" value="NPU66514.1"/>
    <property type="molecule type" value="Genomic_DNA"/>
</dbReference>
<comment type="caution">
    <text evidence="1">The sequence shown here is derived from an EMBL/GenBank/DDBJ whole genome shotgun (WGS) entry which is preliminary data.</text>
</comment>
<sequence>MPKMRRKADLPTKTCAACSRPFAWRRKWARDWDEVKFCSDRCRSGRSRASSSLPKKRAS</sequence>
<name>A0ABX2CE59_9BRAD</name>